<keyword evidence="2" id="KW-1185">Reference proteome</keyword>
<evidence type="ECO:0000313" key="2">
    <source>
        <dbReference type="Proteomes" id="UP000004507"/>
    </source>
</evidence>
<proteinExistence type="predicted"/>
<dbReference type="STRING" id="314232.SKA53_04768"/>
<gene>
    <name evidence="1" type="ORF">SKA53_04768</name>
</gene>
<evidence type="ECO:0000313" key="1">
    <source>
        <dbReference type="EMBL" id="EAQ06371.1"/>
    </source>
</evidence>
<sequence length="123" mass="13447">MMMMKVADAACVQGITILVIGDLDQWQASGRLRGVPAGCVYLGIDQLNPFTLRRHAPDLILSPLLSDGFDAVDVAEKLNATQFRGMYRVVADNLPDPEIIRGDIRAAAPDLDFDLLVLPRETP</sequence>
<comment type="caution">
    <text evidence="1">The sequence shown here is derived from an EMBL/GenBank/DDBJ whole genome shotgun (WGS) entry which is preliminary data.</text>
</comment>
<dbReference type="AlphaFoldDB" id="A3V647"/>
<dbReference type="EMBL" id="AAMS01000005">
    <property type="protein sequence ID" value="EAQ06371.1"/>
    <property type="molecule type" value="Genomic_DNA"/>
</dbReference>
<dbReference type="RefSeq" id="WP_007204909.1">
    <property type="nucleotide sequence ID" value="NZ_CH672414.1"/>
</dbReference>
<name>A3V647_9RHOB</name>
<organism evidence="1 2">
    <name type="scientific">Yoonia vestfoldensis SKA53</name>
    <dbReference type="NCBI Taxonomy" id="314232"/>
    <lineage>
        <taxon>Bacteria</taxon>
        <taxon>Pseudomonadati</taxon>
        <taxon>Pseudomonadota</taxon>
        <taxon>Alphaproteobacteria</taxon>
        <taxon>Rhodobacterales</taxon>
        <taxon>Paracoccaceae</taxon>
        <taxon>Yoonia</taxon>
    </lineage>
</organism>
<dbReference type="HOGENOM" id="CLU_155829_0_0_5"/>
<dbReference type="Proteomes" id="UP000004507">
    <property type="component" value="Unassembled WGS sequence"/>
</dbReference>
<reference evidence="1 2" key="1">
    <citation type="submission" date="2006-01" db="EMBL/GenBank/DDBJ databases">
        <authorList>
            <person name="Hagstrom A."/>
            <person name="Ferriera S."/>
            <person name="Johnson J."/>
            <person name="Kravitz S."/>
            <person name="Halpern A."/>
            <person name="Remington K."/>
            <person name="Beeson K."/>
            <person name="Tran B."/>
            <person name="Rogers Y.-H."/>
            <person name="Friedman R."/>
            <person name="Venter J.C."/>
        </authorList>
    </citation>
    <scope>NUCLEOTIDE SEQUENCE [LARGE SCALE GENOMIC DNA]</scope>
    <source>
        <strain evidence="1 2">SKA53</strain>
    </source>
</reference>
<dbReference type="OrthoDB" id="7864872at2"/>
<dbReference type="eggNOG" id="ENOG50315Q2">
    <property type="taxonomic scope" value="Bacteria"/>
</dbReference>
<accession>A3V647</accession>
<protein>
    <submittedName>
        <fullName evidence="1">Uncharacterized protein</fullName>
    </submittedName>
</protein>